<dbReference type="Proteomes" id="UP000050827">
    <property type="component" value="Unassembled WGS sequence"/>
</dbReference>
<reference evidence="1 2" key="1">
    <citation type="submission" date="2015-04" db="EMBL/GenBank/DDBJ databases">
        <title>Complete genome of flavobacterium.</title>
        <authorList>
            <person name="Kwon Y.M."/>
            <person name="Kim S.-J."/>
        </authorList>
    </citation>
    <scope>NUCLEOTIDE SEQUENCE [LARGE SCALE GENOMIC DNA]</scope>
    <source>
        <strain evidence="1 2">DK169</strain>
    </source>
</reference>
<evidence type="ECO:0000313" key="1">
    <source>
        <dbReference type="EMBL" id="KQC29289.1"/>
    </source>
</evidence>
<sequence>MYFYRYLFPIFLGMIFNGHAQNLLEKENIVPANAADAEKIYVQLSGNTYSTIETIWFKAIVVNAFNNTPTTKSGILHVELIDLLDQRIVDNKLLKINSGIADSFFQLHSNYREGKYIIRAYTEWNKNFGTDFIFSTPINIYQFQLKENKPNPIRDVVFTKDLSENKFTISSKVFPLELDSLHKGKSMVYLNWEGGTDSIEVKHKKNLGTLIEYNVPLDAQIINYQLNTQNKKFIKSVVLDEEYGSLSFFPEGGSLVNGLESNVGFKYLDYRGKGAKVEGIVMDEEENKIISFESNALGMGKVALQPKAGKTYYGVLQTKYGNTFKYALPKAKTEGTVLNISNTKSYRNLFFRAKSKKPDSVFVKVFHKGKDILFLKSKLKRGRFAYRIMNEQLPHGVIRVTVYDKNYKPINERHFFNSLPNENLKVSIKIDKQEYKLRDSVVVSIGTQKNNTPIPASVSVMAIDSAYFSETNVSRSSIISYFLLESDIRGEIENPFYYFQNYKHLSDLDDLMLTQGWSNYKYDEPKKAKYIQAEKGLELTGTVGGVQRVKKRKKLKNNTYTINMVSFSDPIQAYTQEIDSTGYFKFALNESYGNGMKFVIQPADLRNKSDFFKVNIKRRKIPEIAYELDKVIVPVDSIIEKRVVEKMKENIRLDPFLLPNTIALNEVVVSDYELTPKRTEMKELHGLPDVVIDNNELIKNKKNWTGQLYQWLLFNYPEELEVIRVGPGGGFQIARVHGAGFTYVVVDGIPVDIDNYDIIGNIPLEAIKSAEILRTASTANRYCLEVFNSPCISPPEFPAILALYTYSGKGLFGAFPKKTSLLKDTAPQYSPKREFYAPEYTNPSSIDWSAPDLRTLLHWQPNISTNKDGTADITFFNGDTTGKMIVICEGITVDGSVGYSEITYEIVE</sequence>
<dbReference type="PATRIC" id="fig|1547436.3.peg.992"/>
<organism evidence="1 2">
    <name type="scientific">Flagellimonas eckloniae</name>
    <dbReference type="NCBI Taxonomy" id="346185"/>
    <lineage>
        <taxon>Bacteria</taxon>
        <taxon>Pseudomonadati</taxon>
        <taxon>Bacteroidota</taxon>
        <taxon>Flavobacteriia</taxon>
        <taxon>Flavobacteriales</taxon>
        <taxon>Flavobacteriaceae</taxon>
        <taxon>Flagellimonas</taxon>
    </lineage>
</organism>
<gene>
    <name evidence="1" type="ORF">AAY42_04745</name>
</gene>
<dbReference type="EMBL" id="LCTZ01000002">
    <property type="protein sequence ID" value="KQC29289.1"/>
    <property type="molecule type" value="Genomic_DNA"/>
</dbReference>
<dbReference type="STRING" id="346185.AAY42_04745"/>
<name>A0A0Q1BX98_9FLAO</name>
<accession>A0A0Q1BX98</accession>
<dbReference type="Gene3D" id="2.60.40.1930">
    <property type="match status" value="1"/>
</dbReference>
<evidence type="ECO:0008006" key="3">
    <source>
        <dbReference type="Google" id="ProtNLM"/>
    </source>
</evidence>
<keyword evidence="2" id="KW-1185">Reference proteome</keyword>
<protein>
    <recommendedName>
        <fullName evidence="3">TonB-dependent receptor plug domain-containing protein</fullName>
    </recommendedName>
</protein>
<dbReference type="AlphaFoldDB" id="A0A0Q1BX98"/>
<proteinExistence type="predicted"/>
<evidence type="ECO:0000313" key="2">
    <source>
        <dbReference type="Proteomes" id="UP000050827"/>
    </source>
</evidence>
<comment type="caution">
    <text evidence="1">The sequence shown here is derived from an EMBL/GenBank/DDBJ whole genome shotgun (WGS) entry which is preliminary data.</text>
</comment>